<dbReference type="GO" id="GO:0004144">
    <property type="term" value="F:diacylglycerol O-acyltransferase activity"/>
    <property type="evidence" value="ECO:0007669"/>
    <property type="project" value="TreeGrafter"/>
</dbReference>
<comment type="pathway">
    <text evidence="3">Lipid metabolism.</text>
</comment>
<comment type="subcellular location">
    <subcellularLocation>
        <location evidence="1 14">Endoplasmic reticulum membrane</location>
        <topology evidence="1 14">Multi-pass membrane protein</topology>
    </subcellularLocation>
</comment>
<evidence type="ECO:0000256" key="8">
    <source>
        <dbReference type="ARBA" id="ARBA00022798"/>
    </source>
</evidence>
<dbReference type="GO" id="GO:0005789">
    <property type="term" value="C:endoplasmic reticulum membrane"/>
    <property type="evidence" value="ECO:0007669"/>
    <property type="project" value="UniProtKB-SubCell"/>
</dbReference>
<dbReference type="Proteomes" id="UP000002640">
    <property type="component" value="Unassembled WGS sequence"/>
</dbReference>
<evidence type="ECO:0000256" key="5">
    <source>
        <dbReference type="ARBA" id="ARBA00022516"/>
    </source>
</evidence>
<name>G4YUH1_PHYSP</name>
<feature type="transmembrane region" description="Helical" evidence="14">
    <location>
        <begin position="49"/>
        <end position="71"/>
    </location>
</feature>
<evidence type="ECO:0000256" key="15">
    <source>
        <dbReference type="SAM" id="MobiDB-lite"/>
    </source>
</evidence>
<keyword evidence="6 14" id="KW-0808">Transferase</keyword>
<evidence type="ECO:0000256" key="4">
    <source>
        <dbReference type="ARBA" id="ARBA00005420"/>
    </source>
</evidence>
<evidence type="ECO:0000256" key="11">
    <source>
        <dbReference type="ARBA" id="ARBA00023098"/>
    </source>
</evidence>
<dbReference type="PANTHER" id="PTHR12317">
    <property type="entry name" value="DIACYLGLYCEROL O-ACYLTRANSFERASE"/>
    <property type="match status" value="1"/>
</dbReference>
<keyword evidence="13" id="KW-0012">Acyltransferase</keyword>
<comment type="similarity">
    <text evidence="4 14">Belongs to the diacylglycerol acyltransferase family.</text>
</comment>
<sequence length="366" mass="41812">MAPDPKAQEEETRQDPTPSPKGVLVYEAPPLFGEGSKVPGWVQNLLTDVFSFVTVHYFVWSWPFLGLFYYLHQRGLNYVSIAMVALYLPSFFSGAQKTGKGNVWESLRTSSLWGLMNKFLRIKIIREQELDPEKKYIFGFHPHGIIVLSRVAIFGSNFDDVFPGIKNRRFSPHAIVSEVLGASAMYYVPLGREMCLWMGGVDASRSTGEKVLKEGNSIIVYPGGVPEIFRTDPDSKETQLVLTKRFGFIKLAMRRGVDLVPTFVFGEKWLYNKWSPPKGLTESFRKAFGIPVLVFWGKFWWMPKAPTKGKRYGLAYGKPIPIKHTPNPTDEEVRAIHTQYVAEIERIFQQYKSEFGYEEDETLTII</sequence>
<gene>
    <name evidence="16" type="ORF">PHYSODRAFT_256907</name>
</gene>
<organism evidence="16 17">
    <name type="scientific">Phytophthora sojae (strain P6497)</name>
    <name type="common">Soybean stem and root rot agent</name>
    <name type="synonym">Phytophthora megasperma f. sp. glycines</name>
    <dbReference type="NCBI Taxonomy" id="1094619"/>
    <lineage>
        <taxon>Eukaryota</taxon>
        <taxon>Sar</taxon>
        <taxon>Stramenopiles</taxon>
        <taxon>Oomycota</taxon>
        <taxon>Peronosporomycetes</taxon>
        <taxon>Peronosporales</taxon>
        <taxon>Peronosporaceae</taxon>
        <taxon>Phytophthora</taxon>
    </lineage>
</organism>
<keyword evidence="5" id="KW-0444">Lipid biosynthesis</keyword>
<dbReference type="Pfam" id="PF03982">
    <property type="entry name" value="DAGAT"/>
    <property type="match status" value="1"/>
</dbReference>
<reference evidence="16 17" key="1">
    <citation type="journal article" date="2006" name="Science">
        <title>Phytophthora genome sequences uncover evolutionary origins and mechanisms of pathogenesis.</title>
        <authorList>
            <person name="Tyler B.M."/>
            <person name="Tripathy S."/>
            <person name="Zhang X."/>
            <person name="Dehal P."/>
            <person name="Jiang R.H."/>
            <person name="Aerts A."/>
            <person name="Arredondo F.D."/>
            <person name="Baxter L."/>
            <person name="Bensasson D."/>
            <person name="Beynon J.L."/>
            <person name="Chapman J."/>
            <person name="Damasceno C.M."/>
            <person name="Dorrance A.E."/>
            <person name="Dou D."/>
            <person name="Dickerman A.W."/>
            <person name="Dubchak I.L."/>
            <person name="Garbelotto M."/>
            <person name="Gijzen M."/>
            <person name="Gordon S.G."/>
            <person name="Govers F."/>
            <person name="Grunwald N.J."/>
            <person name="Huang W."/>
            <person name="Ivors K.L."/>
            <person name="Jones R.W."/>
            <person name="Kamoun S."/>
            <person name="Krampis K."/>
            <person name="Lamour K.H."/>
            <person name="Lee M.K."/>
            <person name="McDonald W.H."/>
            <person name="Medina M."/>
            <person name="Meijer H.J."/>
            <person name="Nordberg E.K."/>
            <person name="Maclean D.J."/>
            <person name="Ospina-Giraldo M.D."/>
            <person name="Morris P.F."/>
            <person name="Phuntumart V."/>
            <person name="Putnam N.H."/>
            <person name="Rash S."/>
            <person name="Rose J.K."/>
            <person name="Sakihama Y."/>
            <person name="Salamov A.A."/>
            <person name="Savidor A."/>
            <person name="Scheuring C.F."/>
            <person name="Smith B.M."/>
            <person name="Sobral B.W."/>
            <person name="Terry A."/>
            <person name="Torto-Alalibo T.A."/>
            <person name="Win J."/>
            <person name="Xu Z."/>
            <person name="Zhang H."/>
            <person name="Grigoriev I.V."/>
            <person name="Rokhsar D.S."/>
            <person name="Boore J.L."/>
        </authorList>
    </citation>
    <scope>NUCLEOTIDE SEQUENCE [LARGE SCALE GENOMIC DNA]</scope>
    <source>
        <strain evidence="16 17">P6497</strain>
    </source>
</reference>
<feature type="transmembrane region" description="Helical" evidence="14">
    <location>
        <begin position="78"/>
        <end position="95"/>
    </location>
</feature>
<dbReference type="GeneID" id="20638798"/>
<evidence type="ECO:0000313" key="16">
    <source>
        <dbReference type="EMBL" id="EGZ24863.1"/>
    </source>
</evidence>
<evidence type="ECO:0000256" key="10">
    <source>
        <dbReference type="ARBA" id="ARBA00022989"/>
    </source>
</evidence>
<dbReference type="AlphaFoldDB" id="G4YUH1"/>
<dbReference type="GO" id="GO:0006071">
    <property type="term" value="P:glycerol metabolic process"/>
    <property type="evidence" value="ECO:0007669"/>
    <property type="project" value="UniProtKB-KW"/>
</dbReference>
<dbReference type="EC" id="2.3.1.-" evidence="14"/>
<evidence type="ECO:0000256" key="12">
    <source>
        <dbReference type="ARBA" id="ARBA00023136"/>
    </source>
</evidence>
<protein>
    <recommendedName>
        <fullName evidence="14">Acyltransferase</fullName>
        <ecNumber evidence="14">2.3.1.-</ecNumber>
    </recommendedName>
</protein>
<dbReference type="GO" id="GO:0019432">
    <property type="term" value="P:triglyceride biosynthetic process"/>
    <property type="evidence" value="ECO:0007669"/>
    <property type="project" value="TreeGrafter"/>
</dbReference>
<evidence type="ECO:0000256" key="3">
    <source>
        <dbReference type="ARBA" id="ARBA00005189"/>
    </source>
</evidence>
<keyword evidence="12 14" id="KW-0472">Membrane</keyword>
<dbReference type="InParanoid" id="G4YUH1"/>
<evidence type="ECO:0000256" key="7">
    <source>
        <dbReference type="ARBA" id="ARBA00022692"/>
    </source>
</evidence>
<evidence type="ECO:0000256" key="1">
    <source>
        <dbReference type="ARBA" id="ARBA00004477"/>
    </source>
</evidence>
<feature type="region of interest" description="Disordered" evidence="15">
    <location>
        <begin position="1"/>
        <end position="23"/>
    </location>
</feature>
<keyword evidence="11" id="KW-0443">Lipid metabolism</keyword>
<dbReference type="CDD" id="cd07987">
    <property type="entry name" value="LPLAT_MGAT-like"/>
    <property type="match status" value="1"/>
</dbReference>
<proteinExistence type="inferred from homology"/>
<dbReference type="InterPro" id="IPR007130">
    <property type="entry name" value="DAGAT"/>
</dbReference>
<keyword evidence="9 14" id="KW-0256">Endoplasmic reticulum</keyword>
<evidence type="ECO:0000313" key="17">
    <source>
        <dbReference type="Proteomes" id="UP000002640"/>
    </source>
</evidence>
<feature type="compositionally biased region" description="Basic and acidic residues" evidence="15">
    <location>
        <begin position="1"/>
        <end position="14"/>
    </location>
</feature>
<dbReference type="OMA" id="IMGVACT"/>
<dbReference type="PANTHER" id="PTHR12317:SF0">
    <property type="entry name" value="ACYLTRANSFERASE"/>
    <property type="match status" value="1"/>
</dbReference>
<dbReference type="RefSeq" id="XP_009520151.1">
    <property type="nucleotide sequence ID" value="XM_009521856.1"/>
</dbReference>
<evidence type="ECO:0000256" key="14">
    <source>
        <dbReference type="RuleBase" id="RU367023"/>
    </source>
</evidence>
<evidence type="ECO:0000256" key="9">
    <source>
        <dbReference type="ARBA" id="ARBA00022824"/>
    </source>
</evidence>
<keyword evidence="8" id="KW-0319">Glycerol metabolism</keyword>
<accession>G4YUH1</accession>
<dbReference type="KEGG" id="psoj:PHYSODRAFT_256907"/>
<keyword evidence="10 14" id="KW-1133">Transmembrane helix</keyword>
<keyword evidence="17" id="KW-1185">Reference proteome</keyword>
<evidence type="ECO:0000256" key="13">
    <source>
        <dbReference type="ARBA" id="ARBA00023315"/>
    </source>
</evidence>
<keyword evidence="7 14" id="KW-0812">Transmembrane</keyword>
<dbReference type="EMBL" id="JH159152">
    <property type="protein sequence ID" value="EGZ24863.1"/>
    <property type="molecule type" value="Genomic_DNA"/>
</dbReference>
<evidence type="ECO:0000256" key="6">
    <source>
        <dbReference type="ARBA" id="ARBA00022679"/>
    </source>
</evidence>
<comment type="pathway">
    <text evidence="2">Glycerolipid metabolism; triacylglycerol biosynthesis.</text>
</comment>
<evidence type="ECO:0000256" key="2">
    <source>
        <dbReference type="ARBA" id="ARBA00004771"/>
    </source>
</evidence>